<evidence type="ECO:0000313" key="4">
    <source>
        <dbReference type="Proteomes" id="UP000028545"/>
    </source>
</evidence>
<accession>A0A084FWR8</accession>
<reference evidence="3 4" key="1">
    <citation type="journal article" date="2014" name="Genome Announc.">
        <title>Draft genome sequence of the pathogenic fungus Scedosporium apiospermum.</title>
        <authorList>
            <person name="Vandeputte P."/>
            <person name="Ghamrawi S."/>
            <person name="Rechenmann M."/>
            <person name="Iltis A."/>
            <person name="Giraud S."/>
            <person name="Fleury M."/>
            <person name="Thornton C."/>
            <person name="Delhaes L."/>
            <person name="Meyer W."/>
            <person name="Papon N."/>
            <person name="Bouchara J.P."/>
        </authorList>
    </citation>
    <scope>NUCLEOTIDE SEQUENCE [LARGE SCALE GENOMIC DNA]</scope>
    <source>
        <strain evidence="3 4">IHEM 14462</strain>
    </source>
</reference>
<dbReference type="EMBL" id="JOWA01000143">
    <property type="protein sequence ID" value="KEZ39530.1"/>
    <property type="molecule type" value="Genomic_DNA"/>
</dbReference>
<dbReference type="Gene3D" id="3.90.1200.10">
    <property type="match status" value="1"/>
</dbReference>
<keyword evidence="1" id="KW-0472">Membrane</keyword>
<dbReference type="AlphaFoldDB" id="A0A084FWR8"/>
<dbReference type="HOGENOM" id="CLU_021768_1_0_1"/>
<comment type="caution">
    <text evidence="3">The sequence shown here is derived from an EMBL/GenBank/DDBJ whole genome shotgun (WGS) entry which is preliminary data.</text>
</comment>
<dbReference type="Pfam" id="PF01636">
    <property type="entry name" value="APH"/>
    <property type="match status" value="1"/>
</dbReference>
<organism evidence="3 4">
    <name type="scientific">Pseudallescheria apiosperma</name>
    <name type="common">Scedosporium apiospermum</name>
    <dbReference type="NCBI Taxonomy" id="563466"/>
    <lineage>
        <taxon>Eukaryota</taxon>
        <taxon>Fungi</taxon>
        <taxon>Dikarya</taxon>
        <taxon>Ascomycota</taxon>
        <taxon>Pezizomycotina</taxon>
        <taxon>Sordariomycetes</taxon>
        <taxon>Hypocreomycetidae</taxon>
        <taxon>Microascales</taxon>
        <taxon>Microascaceae</taxon>
        <taxon>Scedosporium</taxon>
    </lineage>
</organism>
<evidence type="ECO:0000313" key="3">
    <source>
        <dbReference type="EMBL" id="KEZ39530.1"/>
    </source>
</evidence>
<dbReference type="InterPro" id="IPR051678">
    <property type="entry name" value="AGP_Transferase"/>
</dbReference>
<keyword evidence="1" id="KW-0812">Transmembrane</keyword>
<keyword evidence="1" id="KW-1133">Transmembrane helix</keyword>
<dbReference type="RefSeq" id="XP_016639329.1">
    <property type="nucleotide sequence ID" value="XM_016790819.1"/>
</dbReference>
<dbReference type="InterPro" id="IPR011009">
    <property type="entry name" value="Kinase-like_dom_sf"/>
</dbReference>
<protein>
    <recommendedName>
        <fullName evidence="2">Aminoglycoside phosphotransferase domain-containing protein</fullName>
    </recommendedName>
</protein>
<dbReference type="OMA" id="PIGEHLY"/>
<evidence type="ECO:0000259" key="2">
    <source>
        <dbReference type="Pfam" id="PF01636"/>
    </source>
</evidence>
<name>A0A084FWR8_PSEDA</name>
<dbReference type="InterPro" id="IPR002575">
    <property type="entry name" value="Aminoglycoside_PTrfase"/>
</dbReference>
<dbReference type="PANTHER" id="PTHR21310">
    <property type="entry name" value="AMINOGLYCOSIDE PHOSPHOTRANSFERASE-RELATED-RELATED"/>
    <property type="match status" value="1"/>
</dbReference>
<dbReference type="GeneID" id="27728481"/>
<sequence length="397" mass="45773">MTRNDPMAQQPINYATLALELIRRAKLPHPNGELLKCYVKESVGNEVAARYFLKRCSRSRCCEGTGLQGFLSDWKKLVSSFRWIHVSRGILQRQQNQSYTYLKSVTCKANSILKWLAVTLIVAFFAVWRLMPGNVRMRGYKALAYVGKRIYPASESFKIQRLPFGLFLKGTDLRWQQGLINEYHALKMIPRYCTTAVPRALDLVSDSDDIYMVMTRIPACHLGLCFDTLDDAEVEALIRDLRKFVTELRAIPRAPEAEGKISNVIGEACFDHRINLGLTFDQGRGRDFVGPFANEDEFNDILTHPGVPDVRHRSGHPIVFTHGDLNMRNVMMENGKLSGVIDWENSGFYPEYWDYTKAHFITKINKRWLGIVDRVFSPSGEFETELETEFKYWRYCQ</sequence>
<gene>
    <name evidence="3" type="ORF">SAPIO_CDS9409</name>
</gene>
<dbReference type="VEuPathDB" id="FungiDB:SAPIO_CDS9409"/>
<feature type="domain" description="Aminoglycoside phosphotransferase" evidence="2">
    <location>
        <begin position="195"/>
        <end position="359"/>
    </location>
</feature>
<dbReference type="PANTHER" id="PTHR21310:SF58">
    <property type="entry name" value="AMINOGLYCOSIDE PHOSPHOTRANSFERASE DOMAIN-CONTAINING PROTEIN"/>
    <property type="match status" value="1"/>
</dbReference>
<dbReference type="Proteomes" id="UP000028545">
    <property type="component" value="Unassembled WGS sequence"/>
</dbReference>
<dbReference type="KEGG" id="sapo:SAPIO_CDS9409"/>
<dbReference type="SUPFAM" id="SSF56112">
    <property type="entry name" value="Protein kinase-like (PK-like)"/>
    <property type="match status" value="1"/>
</dbReference>
<keyword evidence="4" id="KW-1185">Reference proteome</keyword>
<feature type="transmembrane region" description="Helical" evidence="1">
    <location>
        <begin position="112"/>
        <end position="131"/>
    </location>
</feature>
<evidence type="ECO:0000256" key="1">
    <source>
        <dbReference type="SAM" id="Phobius"/>
    </source>
</evidence>
<dbReference type="OrthoDB" id="5218634at2759"/>
<proteinExistence type="predicted"/>